<gene>
    <name evidence="2" type="ORF">COLO4_22886</name>
</gene>
<feature type="transmembrane region" description="Helical" evidence="1">
    <location>
        <begin position="72"/>
        <end position="96"/>
    </location>
</feature>
<sequence length="175" mass="20869">MGSQNFLQVVAKNFDVLALPLVTLLYPLYASIKAIETRSSNDDQQWLTYWVLYSMITLFELTFAKVLEWFPIWPYAKLIVTCWLVLPHFNGAAYVYRHFIRPVYLNPQSATSTIWYVPRKKNIFRKQDDDILTAAEKYMEEHGTHQFGRLITKAEKEERVRRSNNYMIFDDDYMY</sequence>
<proteinExistence type="inferred from homology"/>
<dbReference type="Proteomes" id="UP000187203">
    <property type="component" value="Unassembled WGS sequence"/>
</dbReference>
<name>A0A1R3IJC0_9ROSI</name>
<dbReference type="GO" id="GO:0016020">
    <property type="term" value="C:membrane"/>
    <property type="evidence" value="ECO:0007669"/>
    <property type="project" value="UniProtKB-SubCell"/>
</dbReference>
<dbReference type="PANTHER" id="PTHR12300">
    <property type="entry name" value="HVA22-LIKE PROTEINS"/>
    <property type="match status" value="1"/>
</dbReference>
<organism evidence="2 3">
    <name type="scientific">Corchorus olitorius</name>
    <dbReference type="NCBI Taxonomy" id="93759"/>
    <lineage>
        <taxon>Eukaryota</taxon>
        <taxon>Viridiplantae</taxon>
        <taxon>Streptophyta</taxon>
        <taxon>Embryophyta</taxon>
        <taxon>Tracheophyta</taxon>
        <taxon>Spermatophyta</taxon>
        <taxon>Magnoliopsida</taxon>
        <taxon>eudicotyledons</taxon>
        <taxon>Gunneridae</taxon>
        <taxon>Pentapetalae</taxon>
        <taxon>rosids</taxon>
        <taxon>malvids</taxon>
        <taxon>Malvales</taxon>
        <taxon>Malvaceae</taxon>
        <taxon>Grewioideae</taxon>
        <taxon>Apeibeae</taxon>
        <taxon>Corchorus</taxon>
    </lineage>
</organism>
<reference evidence="3" key="1">
    <citation type="submission" date="2013-09" db="EMBL/GenBank/DDBJ databases">
        <title>Corchorus olitorius genome sequencing.</title>
        <authorList>
            <person name="Alam M."/>
            <person name="Haque M.S."/>
            <person name="Islam M.S."/>
            <person name="Emdad E.M."/>
            <person name="Islam M.M."/>
            <person name="Ahmed B."/>
            <person name="Halim A."/>
            <person name="Hossen Q.M.M."/>
            <person name="Hossain M.Z."/>
            <person name="Ahmed R."/>
            <person name="Khan M.M."/>
            <person name="Islam R."/>
            <person name="Rashid M.M."/>
            <person name="Khan S.A."/>
            <person name="Rahman M.S."/>
            <person name="Alam M."/>
            <person name="Yahiya A.S."/>
            <person name="Khan M.S."/>
            <person name="Azam M.S."/>
            <person name="Haque T."/>
            <person name="Lashkar M.Z.H."/>
            <person name="Akhand A.I."/>
            <person name="Morshed G."/>
            <person name="Roy S."/>
            <person name="Uddin K.S."/>
            <person name="Rabeya T."/>
            <person name="Hossain A.S."/>
            <person name="Chowdhury A."/>
            <person name="Snigdha A.R."/>
            <person name="Mortoza M.S."/>
            <person name="Matin S.A."/>
            <person name="Hoque S.M.E."/>
            <person name="Islam M.K."/>
            <person name="Roy D.K."/>
            <person name="Haider R."/>
            <person name="Moosa M.M."/>
            <person name="Elias S.M."/>
            <person name="Hasan A.M."/>
            <person name="Jahan S."/>
            <person name="Shafiuddin M."/>
            <person name="Mahmood N."/>
            <person name="Shommy N.S."/>
        </authorList>
    </citation>
    <scope>NUCLEOTIDE SEQUENCE [LARGE SCALE GENOMIC DNA]</scope>
    <source>
        <strain evidence="3">cv. O-4</strain>
    </source>
</reference>
<dbReference type="Pfam" id="PF03134">
    <property type="entry name" value="TB2_DP1_HVA22"/>
    <property type="match status" value="1"/>
</dbReference>
<comment type="subcellular location">
    <subcellularLocation>
        <location evidence="1">Membrane</location>
        <topology evidence="1">Multi-pass membrane protein</topology>
    </subcellularLocation>
</comment>
<dbReference type="PANTHER" id="PTHR12300:SF157">
    <property type="entry name" value="HVA22-LIKE PROTEIN C"/>
    <property type="match status" value="1"/>
</dbReference>
<keyword evidence="3" id="KW-1185">Reference proteome</keyword>
<dbReference type="OrthoDB" id="10009287at2759"/>
<keyword evidence="1" id="KW-0812">Transmembrane</keyword>
<keyword evidence="1" id="KW-0472">Membrane</keyword>
<comment type="caution">
    <text evidence="2">The sequence shown here is derived from an EMBL/GenBank/DDBJ whole genome shotgun (WGS) entry which is preliminary data.</text>
</comment>
<dbReference type="EMBL" id="AWUE01018087">
    <property type="protein sequence ID" value="OMO82689.1"/>
    <property type="molecule type" value="Genomic_DNA"/>
</dbReference>
<dbReference type="STRING" id="93759.A0A1R3IJC0"/>
<evidence type="ECO:0000313" key="2">
    <source>
        <dbReference type="EMBL" id="OMO82689.1"/>
    </source>
</evidence>
<comment type="similarity">
    <text evidence="1">Belongs to the DP1 family.</text>
</comment>
<protein>
    <recommendedName>
        <fullName evidence="1">HVA22-like protein</fullName>
    </recommendedName>
</protein>
<feature type="transmembrane region" description="Helical" evidence="1">
    <location>
        <begin position="47"/>
        <end position="66"/>
    </location>
</feature>
<dbReference type="AlphaFoldDB" id="A0A1R3IJC0"/>
<feature type="transmembrane region" description="Helical" evidence="1">
    <location>
        <begin position="16"/>
        <end position="35"/>
    </location>
</feature>
<accession>A0A1R3IJC0</accession>
<evidence type="ECO:0000256" key="1">
    <source>
        <dbReference type="RuleBase" id="RU362006"/>
    </source>
</evidence>
<keyword evidence="1" id="KW-1133">Transmembrane helix</keyword>
<dbReference type="InterPro" id="IPR004345">
    <property type="entry name" value="TB2_DP1_HVA22"/>
</dbReference>
<evidence type="ECO:0000313" key="3">
    <source>
        <dbReference type="Proteomes" id="UP000187203"/>
    </source>
</evidence>